<evidence type="ECO:0000313" key="4">
    <source>
        <dbReference type="Proteomes" id="UP000019140"/>
    </source>
</evidence>
<dbReference type="SUPFAM" id="SSF75304">
    <property type="entry name" value="Amidase signature (AS) enzymes"/>
    <property type="match status" value="1"/>
</dbReference>
<proteinExistence type="inferred from homology"/>
<protein>
    <recommendedName>
        <fullName evidence="2">Amidase domain-containing protein</fullName>
    </recommendedName>
</protein>
<dbReference type="GO" id="GO:0003824">
    <property type="term" value="F:catalytic activity"/>
    <property type="evidence" value="ECO:0007669"/>
    <property type="project" value="InterPro"/>
</dbReference>
<name>W4L384_9BACT</name>
<comment type="caution">
    <text evidence="3">The sequence shown here is derived from an EMBL/GenBank/DDBJ whole genome shotgun (WGS) entry which is preliminary data.</text>
</comment>
<dbReference type="EMBL" id="AZHX01002881">
    <property type="protein sequence ID" value="ETW92502.1"/>
    <property type="molecule type" value="Genomic_DNA"/>
</dbReference>
<gene>
    <name evidence="3" type="ORF">ETSY2_53270</name>
</gene>
<feature type="non-terminal residue" evidence="3">
    <location>
        <position position="263"/>
    </location>
</feature>
<organism evidence="3 4">
    <name type="scientific">Candidatus Entotheonella gemina</name>
    <dbReference type="NCBI Taxonomy" id="1429439"/>
    <lineage>
        <taxon>Bacteria</taxon>
        <taxon>Pseudomonadati</taxon>
        <taxon>Nitrospinota/Tectimicrobiota group</taxon>
        <taxon>Candidatus Tectimicrobiota</taxon>
        <taxon>Candidatus Entotheonellia</taxon>
        <taxon>Candidatus Entotheonellales</taxon>
        <taxon>Candidatus Entotheonellaceae</taxon>
        <taxon>Candidatus Entotheonella</taxon>
    </lineage>
</organism>
<reference evidence="3 4" key="1">
    <citation type="journal article" date="2014" name="Nature">
        <title>An environmental bacterial taxon with a large and distinct metabolic repertoire.</title>
        <authorList>
            <person name="Wilson M.C."/>
            <person name="Mori T."/>
            <person name="Ruckert C."/>
            <person name="Uria A.R."/>
            <person name="Helf M.J."/>
            <person name="Takada K."/>
            <person name="Gernert C."/>
            <person name="Steffens U.A."/>
            <person name="Heycke N."/>
            <person name="Schmitt S."/>
            <person name="Rinke C."/>
            <person name="Helfrich E.J."/>
            <person name="Brachmann A.O."/>
            <person name="Gurgui C."/>
            <person name="Wakimoto T."/>
            <person name="Kracht M."/>
            <person name="Crusemann M."/>
            <person name="Hentschel U."/>
            <person name="Abe I."/>
            <person name="Matsunaga S."/>
            <person name="Kalinowski J."/>
            <person name="Takeyama H."/>
            <person name="Piel J."/>
        </authorList>
    </citation>
    <scope>NUCLEOTIDE SEQUENCE [LARGE SCALE GENOMIC DNA]</scope>
    <source>
        <strain evidence="4">TSY2</strain>
    </source>
</reference>
<dbReference type="Proteomes" id="UP000019140">
    <property type="component" value="Unassembled WGS sequence"/>
</dbReference>
<dbReference type="PANTHER" id="PTHR11895:SF7">
    <property type="entry name" value="GLUTAMYL-TRNA(GLN) AMIDOTRANSFERASE SUBUNIT A, MITOCHONDRIAL"/>
    <property type="match status" value="1"/>
</dbReference>
<sequence length="263" mass="27849">MANDELCYQPIGKLADLIARREISPVDLTNAYLDRIERVNASLNAFLTVTSEQARQEAKLAEAEIARHGPRSPLHGIPLAHKDIAVTKNIKTTCGSKVLENYVPDHDATVIERLHTAGASLLGKLNMHEFAMLSPSLHFGPTQNPWQHGYNPGGSSSGSGAAVAAGLCAGALGTDTGGSIRIPAAYCGVVGLKATHGRMSLHGVVPLAWSLDHIGPMTRTVKDAAIMLQVLAGYDPRDPGSQDVPVADYITPLNGDIRGLRLA</sequence>
<dbReference type="InterPro" id="IPR000120">
    <property type="entry name" value="Amidase"/>
</dbReference>
<accession>W4L384</accession>
<dbReference type="Gene3D" id="3.90.1300.10">
    <property type="entry name" value="Amidase signature (AS) domain"/>
    <property type="match status" value="1"/>
</dbReference>
<dbReference type="HOGENOM" id="CLU_009600_7_0_7"/>
<dbReference type="PROSITE" id="PS00571">
    <property type="entry name" value="AMIDASES"/>
    <property type="match status" value="1"/>
</dbReference>
<dbReference type="InterPro" id="IPR036928">
    <property type="entry name" value="AS_sf"/>
</dbReference>
<keyword evidence="4" id="KW-1185">Reference proteome</keyword>
<dbReference type="AlphaFoldDB" id="W4L384"/>
<dbReference type="Pfam" id="PF01425">
    <property type="entry name" value="Amidase"/>
    <property type="match status" value="1"/>
</dbReference>
<feature type="domain" description="Amidase" evidence="2">
    <location>
        <begin position="27"/>
        <end position="263"/>
    </location>
</feature>
<comment type="similarity">
    <text evidence="1">Belongs to the amidase family.</text>
</comment>
<dbReference type="InterPro" id="IPR020556">
    <property type="entry name" value="Amidase_CS"/>
</dbReference>
<dbReference type="PANTHER" id="PTHR11895">
    <property type="entry name" value="TRANSAMIDASE"/>
    <property type="match status" value="1"/>
</dbReference>
<evidence type="ECO:0000256" key="1">
    <source>
        <dbReference type="ARBA" id="ARBA00009199"/>
    </source>
</evidence>
<evidence type="ECO:0000313" key="3">
    <source>
        <dbReference type="EMBL" id="ETW92502.1"/>
    </source>
</evidence>
<evidence type="ECO:0000259" key="2">
    <source>
        <dbReference type="Pfam" id="PF01425"/>
    </source>
</evidence>
<dbReference type="InterPro" id="IPR023631">
    <property type="entry name" value="Amidase_dom"/>
</dbReference>